<sequence length="1047" mass="104843">MSQVERATDKVAAALGRVNVEQAKYDQLVRAGSANRAQLVAQYEKLADAQRRHRSTVRDAVRAHHDLSAAASAAVAPVGGLLGTIGNLGGSAATGAASLGRLGGAIGGVAAAAATAVAVAGVADMLVDVGRAAVTASQSLWLLPSALAAAGTGFAALKIGFLGFADAIKEVRDPEKFAEALQSLSPNAQQAALSIRELLPAFDGLKNSVQDSLFAGVAPQIEALTQQYLPTLETMLSSVAGAFNTMFSDAVGVLQANPDLVENISNNIQASFRNLAQAAGPLTEALTRLVSVGSDFLPGIADAAANAATEFANFIAQAAATGDLQRWIQDGITAAQDLGSAIWDIGKIIYDTFGSAKPEEFRDSLNSIVATINFVGDSITTLQSIWNGFATAAEWAINRVIDAVNGLLTPLRAAAGIISMLPGVDIPTAIPHVDAPIAGTPVPVAGAPATGLGGSAGVGGLTAGAGAGAAAGGVAGLAGPTGWSPRPVPAAPSSGSGGGPRLPDAPVVPYDSTLPPGFEGMAQDASTFTTLSSYLDARHDLAEKQARLEQLEKDNNATADDVQKARNDVIEAEQDLHAAELRLYEARDNTYQQMVKSGNSYASQLGDIGAQLDQDFGISRGLAGIAENVTKFVANLAAAPLLGKLSAISQASPSQGGHGLMGVLAAQGAFGPQFTGLAQQQQSYSYAASALGPAALRPGTSYLGDAALLANVPPGTYSQTGIADLTRGIGDCSSAVEDLVNLLDGRPTGGRSLSTGNADSWLPQHGFLPGTGGPGDFRVAFNSGHMQATLPGGTPFNWGSPGAAARRGIGGTGADDPALTQHYYRPVAAPGVSAAPGVGVTPDSVLYSPANTNPALTNPAAPLPPVTGASAPFTPGQYGGVAPAATPGGGGFGLTGGGALGAAMQAGGAALDAMAPGAGQAAQTGIKLINRGIEFGAQAVGIGVDGLIETLVPFGGSDMAANNWVTRLAGAFASAAPALPNLAGDQAGPTAEQVAGADPNATQHGQAAGQPAGPVSITVNNQRATEDGTGRDIAYHWQQAHTTPGRG</sequence>
<organism evidence="3 4">
    <name type="scientific">Mycobacterium phage Carcharodon</name>
    <dbReference type="NCBI Taxonomy" id="1555233"/>
    <lineage>
        <taxon>Viruses</taxon>
        <taxon>Duplodnaviria</taxon>
        <taxon>Heunggongvirae</taxon>
        <taxon>Uroviricota</taxon>
        <taxon>Caudoviricetes</taxon>
        <taxon>Nclasvirinae</taxon>
        <taxon>Charlievirus</taxon>
        <taxon>Charlievirus Pipsqueaks</taxon>
    </lineage>
</organism>
<dbReference type="EMBL" id="KM588359">
    <property type="protein sequence ID" value="AIT14524.1"/>
    <property type="molecule type" value="Genomic_DNA"/>
</dbReference>
<gene>
    <name evidence="3" type="primary">16</name>
    <name evidence="3" type="ORF">PBI_CARCHARODON_16</name>
</gene>
<reference evidence="3 4" key="1">
    <citation type="submission" date="2014-09" db="EMBL/GenBank/DDBJ databases">
        <authorList>
            <person name="Brannan A.J."/>
            <person name="Lewis N."/>
            <person name="Sims A.D."/>
            <person name="Adams M.W."/>
            <person name="Blackwell H.A."/>
            <person name="Coleman M.K."/>
            <person name="Cook S.E."/>
            <person name="Gardner S.T."/>
            <person name="Katliarou V."/>
            <person name="Lyons V.J."/>
            <person name="Mann D.A."/>
            <person name="McCall D.F."/>
            <person name="McCurdy M.C."/>
            <person name="Murdock C.A."/>
            <person name="Phillips E.M."/>
            <person name="Pitts A.K."/>
            <person name="Policard D."/>
            <person name="Prince J.K."/>
            <person name="Threatt D."/>
            <person name="Serrano M.G."/>
            <person name="Buck G."/>
            <person name="Lee V."/>
            <person name="Wang Y."/>
            <person name="Carvalho R."/>
            <person name="Voegtly L."/>
            <person name="Shi R."/>
            <person name="Duckworth R."/>
            <person name="Johnson A."/>
            <person name="Loviza R."/>
            <person name="Walstead R."/>
            <person name="Shah Z."/>
            <person name="Kiflezghi M."/>
            <person name="Wade K."/>
            <person name="Anders K.R."/>
            <person name="Braun M.A."/>
            <person name="Delesalle V.A."/>
            <person name="Hughes L.E."/>
            <person name="Ware V.C."/>
            <person name="Bradley K.W."/>
            <person name="Barker L.P."/>
            <person name="Asai D.J."/>
            <person name="Bowman C.A."/>
            <person name="Russell D.A."/>
            <person name="Pope W.H."/>
            <person name="Jacobs-Sera D."/>
            <person name="Hendrix R.W."/>
            <person name="Hatfull G.F."/>
        </authorList>
    </citation>
    <scope>NUCLEOTIDE SEQUENCE [LARGE SCALE GENOMIC DNA]</scope>
</reference>
<evidence type="ECO:0000313" key="4">
    <source>
        <dbReference type="Proteomes" id="UP000029891"/>
    </source>
</evidence>
<feature type="coiled-coil region" evidence="1">
    <location>
        <begin position="534"/>
        <end position="589"/>
    </location>
</feature>
<name>A0A097EYK3_9CAUD</name>
<dbReference type="GeneID" id="26624259"/>
<evidence type="ECO:0000313" key="3">
    <source>
        <dbReference type="EMBL" id="AIT14524.1"/>
    </source>
</evidence>
<keyword evidence="1" id="KW-0175">Coiled coil</keyword>
<evidence type="ECO:0000256" key="2">
    <source>
        <dbReference type="SAM" id="MobiDB-lite"/>
    </source>
</evidence>
<dbReference type="RefSeq" id="YP_009197141.1">
    <property type="nucleotide sequence ID" value="NC_028779.1"/>
</dbReference>
<evidence type="ECO:0000256" key="1">
    <source>
        <dbReference type="SAM" id="Coils"/>
    </source>
</evidence>
<accession>A0A097EYK3</accession>
<feature type="region of interest" description="Disordered" evidence="2">
    <location>
        <begin position="792"/>
        <end position="814"/>
    </location>
</feature>
<dbReference type="Proteomes" id="UP000029891">
    <property type="component" value="Segment"/>
</dbReference>
<dbReference type="KEGG" id="vg:26624259"/>
<feature type="region of interest" description="Disordered" evidence="2">
    <location>
        <begin position="983"/>
        <end position="1016"/>
    </location>
</feature>
<proteinExistence type="predicted"/>
<feature type="region of interest" description="Disordered" evidence="2">
    <location>
        <begin position="483"/>
        <end position="503"/>
    </location>
</feature>
<protein>
    <submittedName>
        <fullName evidence="3">Tape measure protein</fullName>
    </submittedName>
</protein>